<comment type="caution">
    <text evidence="2">The sequence shown here is derived from an EMBL/GenBank/DDBJ whole genome shotgun (WGS) entry which is preliminary data.</text>
</comment>
<evidence type="ECO:0000313" key="2">
    <source>
        <dbReference type="EMBL" id="PXX70981.1"/>
    </source>
</evidence>
<keyword evidence="3" id="KW-1185">Reference proteome</keyword>
<reference evidence="2 3" key="1">
    <citation type="submission" date="2018-05" db="EMBL/GenBank/DDBJ databases">
        <title>Genomic Encyclopedia of Type Strains, Phase IV (KMG-IV): sequencing the most valuable type-strain genomes for metagenomic binning, comparative biology and taxonomic classification.</title>
        <authorList>
            <person name="Goeker M."/>
        </authorList>
    </citation>
    <scope>NUCLEOTIDE SEQUENCE [LARGE SCALE GENOMIC DNA]</scope>
    <source>
        <strain evidence="2 3">DSM 44704</strain>
    </source>
</reference>
<feature type="transmembrane region" description="Helical" evidence="1">
    <location>
        <begin position="60"/>
        <end position="89"/>
    </location>
</feature>
<organism evidence="2 3">
    <name type="scientific">Nocardia tenerifensis</name>
    <dbReference type="NCBI Taxonomy" id="228006"/>
    <lineage>
        <taxon>Bacteria</taxon>
        <taxon>Bacillati</taxon>
        <taxon>Actinomycetota</taxon>
        <taxon>Actinomycetes</taxon>
        <taxon>Mycobacteriales</taxon>
        <taxon>Nocardiaceae</taxon>
        <taxon>Nocardia</taxon>
    </lineage>
</organism>
<feature type="transmembrane region" description="Helical" evidence="1">
    <location>
        <begin position="12"/>
        <end position="31"/>
    </location>
</feature>
<accession>A0A318K8X4</accession>
<proteinExistence type="predicted"/>
<keyword evidence="1" id="KW-0472">Membrane</keyword>
<gene>
    <name evidence="2" type="ORF">DFR70_101402</name>
</gene>
<keyword evidence="1" id="KW-1133">Transmembrane helix</keyword>
<evidence type="ECO:0000256" key="1">
    <source>
        <dbReference type="SAM" id="Phobius"/>
    </source>
</evidence>
<dbReference type="AlphaFoldDB" id="A0A318K8X4"/>
<protein>
    <submittedName>
        <fullName evidence="2">Uncharacterized protein</fullName>
    </submittedName>
</protein>
<name>A0A318K8X4_9NOCA</name>
<dbReference type="OrthoDB" id="4569233at2"/>
<keyword evidence="1" id="KW-0812">Transmembrane</keyword>
<dbReference type="Proteomes" id="UP000247569">
    <property type="component" value="Unassembled WGS sequence"/>
</dbReference>
<dbReference type="EMBL" id="QJKF01000001">
    <property type="protein sequence ID" value="PXX70981.1"/>
    <property type="molecule type" value="Genomic_DNA"/>
</dbReference>
<sequence length="107" mass="11102">MAVLSRPATVAAIIIGVTVGIPALATLGFAAHAHPECATIPQDVGPCGYWARVAEYGPFIMLWGTAVLAGLEATLWLLIAAALGIAAALRRRHESSTDSGGRSPRRI</sequence>
<dbReference type="RefSeq" id="WP_040743272.1">
    <property type="nucleotide sequence ID" value="NZ_QJKF01000001.1"/>
</dbReference>
<evidence type="ECO:0000313" key="3">
    <source>
        <dbReference type="Proteomes" id="UP000247569"/>
    </source>
</evidence>